<dbReference type="GO" id="GO:0005762">
    <property type="term" value="C:mitochondrial large ribosomal subunit"/>
    <property type="evidence" value="ECO:0007669"/>
    <property type="project" value="TreeGrafter"/>
</dbReference>
<dbReference type="InterPro" id="IPR001684">
    <property type="entry name" value="Ribosomal_bL27"/>
</dbReference>
<dbReference type="SUPFAM" id="SSF110324">
    <property type="entry name" value="Ribosomal L27 protein-like"/>
    <property type="match status" value="1"/>
</dbReference>
<keyword evidence="5" id="KW-0496">Mitochondrion</keyword>
<evidence type="ECO:0000313" key="10">
    <source>
        <dbReference type="Proteomes" id="UP001075354"/>
    </source>
</evidence>
<protein>
    <recommendedName>
        <fullName evidence="7">Large ribosomal subunit protein bL27m</fullName>
    </recommendedName>
    <alternativeName>
        <fullName evidence="8">39S ribosomal protein L27, mitochondrial</fullName>
    </alternativeName>
</protein>
<name>A0AAV7XBA2_9NEOP</name>
<dbReference type="Gene3D" id="2.40.50.100">
    <property type="match status" value="1"/>
</dbReference>
<keyword evidence="4" id="KW-0689">Ribosomal protein</keyword>
<keyword evidence="10" id="KW-1185">Reference proteome</keyword>
<evidence type="ECO:0000313" key="9">
    <source>
        <dbReference type="EMBL" id="KAJ1521972.1"/>
    </source>
</evidence>
<evidence type="ECO:0000256" key="6">
    <source>
        <dbReference type="ARBA" id="ARBA00023274"/>
    </source>
</evidence>
<dbReference type="FunFam" id="2.40.50.100:FF:000031">
    <property type="entry name" value="39S ribosomal protein L27, mitochondrial"/>
    <property type="match status" value="1"/>
</dbReference>
<evidence type="ECO:0000256" key="5">
    <source>
        <dbReference type="ARBA" id="ARBA00023128"/>
    </source>
</evidence>
<comment type="subcellular location">
    <subcellularLocation>
        <location evidence="1">Mitochondrion</location>
    </subcellularLocation>
</comment>
<comment type="caution">
    <text evidence="9">The sequence shown here is derived from an EMBL/GenBank/DDBJ whole genome shotgun (WGS) entry which is preliminary data.</text>
</comment>
<dbReference type="GO" id="GO:0006412">
    <property type="term" value="P:translation"/>
    <property type="evidence" value="ECO:0007669"/>
    <property type="project" value="InterPro"/>
</dbReference>
<gene>
    <name evidence="9" type="ORF">ONE63_002301</name>
</gene>
<dbReference type="PRINTS" id="PR00063">
    <property type="entry name" value="RIBOSOMALL27"/>
</dbReference>
<accession>A0AAV7XBA2</accession>
<dbReference type="PANTHER" id="PTHR15893:SF0">
    <property type="entry name" value="LARGE RIBOSOMAL SUBUNIT PROTEIN BL27M"/>
    <property type="match status" value="1"/>
</dbReference>
<evidence type="ECO:0000256" key="4">
    <source>
        <dbReference type="ARBA" id="ARBA00022980"/>
    </source>
</evidence>
<dbReference type="EMBL" id="JAPTSV010000012">
    <property type="protein sequence ID" value="KAJ1521972.1"/>
    <property type="molecule type" value="Genomic_DNA"/>
</dbReference>
<evidence type="ECO:0000256" key="8">
    <source>
        <dbReference type="ARBA" id="ARBA00076963"/>
    </source>
</evidence>
<organism evidence="9 10">
    <name type="scientific">Megalurothrips usitatus</name>
    <name type="common">bean blossom thrips</name>
    <dbReference type="NCBI Taxonomy" id="439358"/>
    <lineage>
        <taxon>Eukaryota</taxon>
        <taxon>Metazoa</taxon>
        <taxon>Ecdysozoa</taxon>
        <taxon>Arthropoda</taxon>
        <taxon>Hexapoda</taxon>
        <taxon>Insecta</taxon>
        <taxon>Pterygota</taxon>
        <taxon>Neoptera</taxon>
        <taxon>Paraneoptera</taxon>
        <taxon>Thysanoptera</taxon>
        <taxon>Terebrantia</taxon>
        <taxon>Thripoidea</taxon>
        <taxon>Thripidae</taxon>
        <taxon>Megalurothrips</taxon>
    </lineage>
</organism>
<evidence type="ECO:0000256" key="7">
    <source>
        <dbReference type="ARBA" id="ARBA00035267"/>
    </source>
</evidence>
<dbReference type="GO" id="GO:0003735">
    <property type="term" value="F:structural constituent of ribosome"/>
    <property type="evidence" value="ECO:0007669"/>
    <property type="project" value="InterPro"/>
</dbReference>
<evidence type="ECO:0000256" key="1">
    <source>
        <dbReference type="ARBA" id="ARBA00004173"/>
    </source>
</evidence>
<dbReference type="GO" id="GO:0005743">
    <property type="term" value="C:mitochondrial inner membrane"/>
    <property type="evidence" value="ECO:0007669"/>
    <property type="project" value="UniProtKB-ARBA"/>
</dbReference>
<evidence type="ECO:0000256" key="3">
    <source>
        <dbReference type="ARBA" id="ARBA00022946"/>
    </source>
</evidence>
<reference evidence="9" key="1">
    <citation type="submission" date="2022-12" db="EMBL/GenBank/DDBJ databases">
        <title>Chromosome-level genome assembly of the bean flower thrips Megalurothrips usitatus.</title>
        <authorList>
            <person name="Ma L."/>
            <person name="Liu Q."/>
            <person name="Li H."/>
            <person name="Cai W."/>
        </authorList>
    </citation>
    <scope>NUCLEOTIDE SEQUENCE</scope>
    <source>
        <strain evidence="9">Cailab_2022a</strain>
    </source>
</reference>
<sequence length="145" mass="16344">MNFLPNLSKLTTLPVQVLEHYGGVRLASKKTGSGARWQSSGNRPKKYRGLKKNDGEYVTAGTPLATQLTLRFFPGLNAGFGKNGTIFAIKPGKVVLSTEIAKPNWEHTWIQRLLPRRPDDVPIYKKYINVIPEQQHTRFKLVETV</sequence>
<keyword evidence="6" id="KW-0687">Ribonucleoprotein</keyword>
<dbReference type="Pfam" id="PF01016">
    <property type="entry name" value="Ribosomal_L27"/>
    <property type="match status" value="1"/>
</dbReference>
<evidence type="ECO:0000256" key="2">
    <source>
        <dbReference type="ARBA" id="ARBA00010797"/>
    </source>
</evidence>
<dbReference type="AlphaFoldDB" id="A0AAV7XBA2"/>
<dbReference type="Proteomes" id="UP001075354">
    <property type="component" value="Chromosome 12"/>
</dbReference>
<dbReference type="PANTHER" id="PTHR15893">
    <property type="entry name" value="RIBOSOMAL PROTEIN L27"/>
    <property type="match status" value="1"/>
</dbReference>
<keyword evidence="3" id="KW-0809">Transit peptide</keyword>
<comment type="similarity">
    <text evidence="2">Belongs to the bacterial ribosomal protein bL27 family.</text>
</comment>
<proteinExistence type="inferred from homology"/>